<protein>
    <submittedName>
        <fullName evidence="1">Uncharacterized protein</fullName>
    </submittedName>
</protein>
<gene>
    <name evidence="1" type="ORF">LCGC14_1672780</name>
</gene>
<name>A0A0F9ID91_9ZZZZ</name>
<proteinExistence type="predicted"/>
<accession>A0A0F9ID91</accession>
<reference evidence="1" key="1">
    <citation type="journal article" date="2015" name="Nature">
        <title>Complex archaea that bridge the gap between prokaryotes and eukaryotes.</title>
        <authorList>
            <person name="Spang A."/>
            <person name="Saw J.H."/>
            <person name="Jorgensen S.L."/>
            <person name="Zaremba-Niedzwiedzka K."/>
            <person name="Martijn J."/>
            <person name="Lind A.E."/>
            <person name="van Eijk R."/>
            <person name="Schleper C."/>
            <person name="Guy L."/>
            <person name="Ettema T.J."/>
        </authorList>
    </citation>
    <scope>NUCLEOTIDE SEQUENCE</scope>
</reference>
<evidence type="ECO:0000313" key="1">
    <source>
        <dbReference type="EMBL" id="KKM17739.1"/>
    </source>
</evidence>
<dbReference type="AlphaFoldDB" id="A0A0F9ID91"/>
<feature type="non-terminal residue" evidence="1">
    <location>
        <position position="1"/>
    </location>
</feature>
<dbReference type="EMBL" id="LAZR01014384">
    <property type="protein sequence ID" value="KKM17739.1"/>
    <property type="molecule type" value="Genomic_DNA"/>
</dbReference>
<organism evidence="1">
    <name type="scientific">marine sediment metagenome</name>
    <dbReference type="NCBI Taxonomy" id="412755"/>
    <lineage>
        <taxon>unclassified sequences</taxon>
        <taxon>metagenomes</taxon>
        <taxon>ecological metagenomes</taxon>
    </lineage>
</organism>
<comment type="caution">
    <text evidence="1">The sequence shown here is derived from an EMBL/GenBank/DDBJ whole genome shotgun (WGS) entry which is preliminary data.</text>
</comment>
<sequence>AGIAYEKVVGRELKRLVRNGDLDGELILGQWILFCDINGVGWAQPDAYVLMEDKIILFEAKLTQSDSAVPQLLSLYLPLLRQIYNLPILCAQVCHNLRYVPKKLVESPQEILANPGPGVFVWHFIG</sequence>